<dbReference type="EMBL" id="JXYA01000023">
    <property type="protein sequence ID" value="KJZ08985.1"/>
    <property type="molecule type" value="Genomic_DNA"/>
</dbReference>
<organism evidence="1 2">
    <name type="scientific">Pseudoalteromonas rubra</name>
    <dbReference type="NCBI Taxonomy" id="43658"/>
    <lineage>
        <taxon>Bacteria</taxon>
        <taxon>Pseudomonadati</taxon>
        <taxon>Pseudomonadota</taxon>
        <taxon>Gammaproteobacteria</taxon>
        <taxon>Alteromonadales</taxon>
        <taxon>Pseudoalteromonadaceae</taxon>
        <taxon>Pseudoalteromonas</taxon>
    </lineage>
</organism>
<proteinExistence type="predicted"/>
<reference evidence="1 2" key="1">
    <citation type="journal article" date="2015" name="BMC Genomics">
        <title>Genome mining reveals unlocked bioactive potential of marine Gram-negative bacteria.</title>
        <authorList>
            <person name="Machado H."/>
            <person name="Sonnenschein E.C."/>
            <person name="Melchiorsen J."/>
            <person name="Gram L."/>
        </authorList>
    </citation>
    <scope>NUCLEOTIDE SEQUENCE [LARGE SCALE GENOMIC DNA]</scope>
    <source>
        <strain evidence="1 2">S2471</strain>
    </source>
</reference>
<sequence>MIRISESGVEFGDFTADDCYQIEHSQGHKSLGNGFKMVEFTYLCEQKLFVVEAKSSIPKASSQPDYDNYWAEILEKFENALLLQVMAYLKRNPDAEQELPANHKAMDWQHTSLQLRLVIPKVPTQFLPPLTEKFRQSLKRLKTLWCIRDSHIFVLNEDKARSEGLLV</sequence>
<dbReference type="AlphaFoldDB" id="A0A0F4QP04"/>
<name>A0A0F4QP04_9GAMM</name>
<comment type="caution">
    <text evidence="1">The sequence shown here is derived from an EMBL/GenBank/DDBJ whole genome shotgun (WGS) entry which is preliminary data.</text>
</comment>
<gene>
    <name evidence="1" type="ORF">TW77_11455</name>
</gene>
<dbReference type="OrthoDB" id="6197968at2"/>
<accession>A0A0F4QP04</accession>
<protein>
    <submittedName>
        <fullName evidence="1">Uncharacterized protein</fullName>
    </submittedName>
</protein>
<evidence type="ECO:0000313" key="1">
    <source>
        <dbReference type="EMBL" id="KJZ08985.1"/>
    </source>
</evidence>
<evidence type="ECO:0000313" key="2">
    <source>
        <dbReference type="Proteomes" id="UP000033452"/>
    </source>
</evidence>
<keyword evidence="2" id="KW-1185">Reference proteome</keyword>
<dbReference type="RefSeq" id="WP_046005110.1">
    <property type="nucleotide sequence ID" value="NZ_JXYA01000023.1"/>
</dbReference>
<dbReference type="PATRIC" id="fig|43658.5.peg.2421"/>
<dbReference type="Proteomes" id="UP000033452">
    <property type="component" value="Unassembled WGS sequence"/>
</dbReference>